<reference evidence="1 2" key="1">
    <citation type="journal article" date="2014" name="BMC Genomics">
        <title>Comparative genome sequencing reveals chemotype-specific gene clusters in the toxigenic black mold Stachybotrys.</title>
        <authorList>
            <person name="Semeiks J."/>
            <person name="Borek D."/>
            <person name="Otwinowski Z."/>
            <person name="Grishin N.V."/>
        </authorList>
    </citation>
    <scope>NUCLEOTIDE SEQUENCE [LARGE SCALE GENOMIC DNA]</scope>
    <source>
        <strain evidence="2">CBS 109288 / IBT 7711</strain>
    </source>
</reference>
<organism evidence="1 2">
    <name type="scientific">Stachybotrys chartarum (strain CBS 109288 / IBT 7711)</name>
    <name type="common">Toxic black mold</name>
    <name type="synonym">Stilbospora chartarum</name>
    <dbReference type="NCBI Taxonomy" id="1280523"/>
    <lineage>
        <taxon>Eukaryota</taxon>
        <taxon>Fungi</taxon>
        <taxon>Dikarya</taxon>
        <taxon>Ascomycota</taxon>
        <taxon>Pezizomycotina</taxon>
        <taxon>Sordariomycetes</taxon>
        <taxon>Hypocreomycetidae</taxon>
        <taxon>Hypocreales</taxon>
        <taxon>Stachybotryaceae</taxon>
        <taxon>Stachybotrys</taxon>
    </lineage>
</organism>
<gene>
    <name evidence="1" type="ORF">S7711_10858</name>
</gene>
<name>A0A084APU1_STACB</name>
<dbReference type="Proteomes" id="UP000028045">
    <property type="component" value="Unassembled WGS sequence"/>
</dbReference>
<evidence type="ECO:0000313" key="1">
    <source>
        <dbReference type="EMBL" id="KEY67320.1"/>
    </source>
</evidence>
<sequence length="96" mass="10543">MPLLVKADVHTGEGEEPTGYCGRTAAFLIHEDSKTPRHGRHGWNRKKGGGWGLLSGFEKGGGEVEKKKEREGYVEALAFSEEAAYLNGIQVDVDRE</sequence>
<keyword evidence="2" id="KW-1185">Reference proteome</keyword>
<evidence type="ECO:0000313" key="2">
    <source>
        <dbReference type="Proteomes" id="UP000028045"/>
    </source>
</evidence>
<dbReference type="HOGENOM" id="CLU_2361114_0_0_1"/>
<protein>
    <submittedName>
        <fullName evidence="1">Uncharacterized protein</fullName>
    </submittedName>
</protein>
<proteinExistence type="predicted"/>
<accession>A0A084APU1</accession>
<dbReference type="AlphaFoldDB" id="A0A084APU1"/>
<dbReference type="EMBL" id="KL648624">
    <property type="protein sequence ID" value="KEY67320.1"/>
    <property type="molecule type" value="Genomic_DNA"/>
</dbReference>